<dbReference type="GO" id="GO:0016567">
    <property type="term" value="P:protein ubiquitination"/>
    <property type="evidence" value="ECO:0007669"/>
    <property type="project" value="UniProtKB-UniPathway"/>
</dbReference>
<dbReference type="PROSITE" id="PS50181">
    <property type="entry name" value="FBOX"/>
    <property type="match status" value="1"/>
</dbReference>
<reference evidence="5 6" key="1">
    <citation type="submission" date="2019-06" db="EMBL/GenBank/DDBJ databases">
        <title>Draft genome sequence of the filamentous fungus Phialemoniopsis curvata isolated from diesel fuel.</title>
        <authorList>
            <person name="Varaljay V.A."/>
            <person name="Lyon W.J."/>
            <person name="Crouch A.L."/>
            <person name="Drake C.E."/>
            <person name="Hollomon J.M."/>
            <person name="Nadeau L.J."/>
            <person name="Nunn H.S."/>
            <person name="Stevenson B.S."/>
            <person name="Bojanowski C.L."/>
            <person name="Crookes-Goodson W.J."/>
        </authorList>
    </citation>
    <scope>NUCLEOTIDE SEQUENCE [LARGE SCALE GENOMIC DNA]</scope>
    <source>
        <strain evidence="5 6">D216</strain>
    </source>
</reference>
<dbReference type="Proteomes" id="UP000319257">
    <property type="component" value="Unassembled WGS sequence"/>
</dbReference>
<name>A0A507BD17_9PEZI</name>
<dbReference type="GeneID" id="41972023"/>
<evidence type="ECO:0000256" key="3">
    <source>
        <dbReference type="SAM" id="MobiDB-lite"/>
    </source>
</evidence>
<dbReference type="OrthoDB" id="722566at2759"/>
<dbReference type="RefSeq" id="XP_030997010.1">
    <property type="nucleotide sequence ID" value="XM_031139001.1"/>
</dbReference>
<comment type="pathway">
    <text evidence="1">Protein modification; protein ubiquitination.</text>
</comment>
<dbReference type="InParanoid" id="A0A507BD17"/>
<dbReference type="Pfam" id="PF12937">
    <property type="entry name" value="F-box-like"/>
    <property type="match status" value="1"/>
</dbReference>
<dbReference type="PANTHER" id="PTHR10706">
    <property type="entry name" value="F-BOX FAMILY PROTEIN"/>
    <property type="match status" value="1"/>
</dbReference>
<sequence>MSSPESVYYSPPSGYGVPDLVRDDQAEPCHLINLPNELLGHILSFLDPLDLAAVCQTCRTLNDHASADHIWQSIIQSHVPGNQVTSCYPCATFKELYVCHDPHWFLTKYKIWFCGRNLTGKLIVVRYDQRRGCIEGYQMLAVSNREHMLHTWPMDQEVVVHAFEPEVKLHLDKPALQLRAKTLENLVRRTISLSLSSSPGPSGSGSGSSSAERYHSGHSSNRYMAETPMLVTDNPDDTVFNNFLLARPLDDADAAKRSLIGFPYGNVWPPPDVPANHRVSSANFYTGEGMQLAPESRPATRAEVSDQAFHIRTWMEMRQTHPPGGINFIPIPTMTDLPHDAPNVHNQASAPWMRGFGPGPNTPGQPLHIGEEVNTYATLDPKLYTPTADKPWRGIWVGDYSGHGCEFLLVHQPDDDDDVEPFDESSMEQGSDETDEEFKRRKWEARVYRGKLEAIKLTGDPNVPRGECTFMAEDLGERGYVTTVKEEPFKGTRVVESMGHVAGTGFSNDKYIESQLLLISPDRLAQYWVGFGHISFFERLTEKLCAAETDALRGRGEAASDWVKIISTLHNSGSGAGPGAEAGITELATEAGSFADPG</sequence>
<dbReference type="STRING" id="1093900.A0A507BD17"/>
<evidence type="ECO:0000259" key="4">
    <source>
        <dbReference type="PROSITE" id="PS50181"/>
    </source>
</evidence>
<feature type="region of interest" description="Disordered" evidence="3">
    <location>
        <begin position="413"/>
        <end position="438"/>
    </location>
</feature>
<evidence type="ECO:0000256" key="1">
    <source>
        <dbReference type="ARBA" id="ARBA00004906"/>
    </source>
</evidence>
<dbReference type="InterPro" id="IPR045048">
    <property type="entry name" value="FBXO31/39"/>
</dbReference>
<dbReference type="Pfam" id="PF12014">
    <property type="entry name" value="Cyclin_D1_bind"/>
    <property type="match status" value="1"/>
</dbReference>
<feature type="region of interest" description="Disordered" evidence="3">
    <location>
        <begin position="194"/>
        <end position="218"/>
    </location>
</feature>
<comment type="caution">
    <text evidence="5">The sequence shown here is derived from an EMBL/GenBank/DDBJ whole genome shotgun (WGS) entry which is preliminary data.</text>
</comment>
<dbReference type="SMART" id="SM00256">
    <property type="entry name" value="FBOX"/>
    <property type="match status" value="1"/>
</dbReference>
<organism evidence="5 6">
    <name type="scientific">Thyridium curvatum</name>
    <dbReference type="NCBI Taxonomy" id="1093900"/>
    <lineage>
        <taxon>Eukaryota</taxon>
        <taxon>Fungi</taxon>
        <taxon>Dikarya</taxon>
        <taxon>Ascomycota</taxon>
        <taxon>Pezizomycotina</taxon>
        <taxon>Sordariomycetes</taxon>
        <taxon>Sordariomycetidae</taxon>
        <taxon>Thyridiales</taxon>
        <taxon>Thyridiaceae</taxon>
        <taxon>Thyridium</taxon>
    </lineage>
</organism>
<dbReference type="SUPFAM" id="SSF81383">
    <property type="entry name" value="F-box domain"/>
    <property type="match status" value="1"/>
</dbReference>
<dbReference type="InterPro" id="IPR036047">
    <property type="entry name" value="F-box-like_dom_sf"/>
</dbReference>
<feature type="compositionally biased region" description="Acidic residues" evidence="3">
    <location>
        <begin position="414"/>
        <end position="436"/>
    </location>
</feature>
<dbReference type="InterPro" id="IPR001810">
    <property type="entry name" value="F-box_dom"/>
</dbReference>
<protein>
    <recommendedName>
        <fullName evidence="4">F-box domain-containing protein</fullName>
    </recommendedName>
</protein>
<dbReference type="AlphaFoldDB" id="A0A507BD17"/>
<dbReference type="EMBL" id="SKBQ01000022">
    <property type="protein sequence ID" value="TPX15299.1"/>
    <property type="molecule type" value="Genomic_DNA"/>
</dbReference>
<evidence type="ECO:0000256" key="2">
    <source>
        <dbReference type="ARBA" id="ARBA00022786"/>
    </source>
</evidence>
<gene>
    <name evidence="5" type="ORF">E0L32_004576</name>
</gene>
<dbReference type="UniPathway" id="UPA00143"/>
<proteinExistence type="predicted"/>
<dbReference type="Gene3D" id="1.20.1280.50">
    <property type="match status" value="1"/>
</dbReference>
<evidence type="ECO:0000313" key="6">
    <source>
        <dbReference type="Proteomes" id="UP000319257"/>
    </source>
</evidence>
<evidence type="ECO:0000313" key="5">
    <source>
        <dbReference type="EMBL" id="TPX15299.1"/>
    </source>
</evidence>
<keyword evidence="6" id="KW-1185">Reference proteome</keyword>
<dbReference type="PANTHER" id="PTHR10706:SF130">
    <property type="entry name" value="F-BOX ONLY PROTEIN 31"/>
    <property type="match status" value="1"/>
</dbReference>
<feature type="domain" description="F-box" evidence="4">
    <location>
        <begin position="28"/>
        <end position="74"/>
    </location>
</feature>
<accession>A0A507BD17</accession>
<keyword evidence="2" id="KW-0833">Ubl conjugation pathway</keyword>